<organism evidence="3 4">
    <name type="scientific">Oikopleura dioica</name>
    <name type="common">Tunicate</name>
    <dbReference type="NCBI Taxonomy" id="34765"/>
    <lineage>
        <taxon>Eukaryota</taxon>
        <taxon>Metazoa</taxon>
        <taxon>Chordata</taxon>
        <taxon>Tunicata</taxon>
        <taxon>Appendicularia</taxon>
        <taxon>Copelata</taxon>
        <taxon>Oikopleuridae</taxon>
        <taxon>Oikopleura</taxon>
    </lineage>
</organism>
<reference evidence="3 4" key="1">
    <citation type="submission" date="2021-04" db="EMBL/GenBank/DDBJ databases">
        <authorList>
            <person name="Bliznina A."/>
        </authorList>
    </citation>
    <scope>NUCLEOTIDE SEQUENCE [LARGE SCALE GENOMIC DNA]</scope>
</reference>
<dbReference type="InterPro" id="IPR036444">
    <property type="entry name" value="PLipase_A2_dom_sf"/>
</dbReference>
<dbReference type="CDD" id="cd00618">
    <property type="entry name" value="PLA2_like"/>
    <property type="match status" value="1"/>
</dbReference>
<name>A0ABN7SGY1_OIKDI</name>
<dbReference type="SUPFAM" id="SSF48619">
    <property type="entry name" value="Phospholipase A2, PLA2"/>
    <property type="match status" value="1"/>
</dbReference>
<proteinExistence type="inferred from homology"/>
<sequence length="223" mass="24261">MKVTVAILSLALAQEVDEAQVLLSPRQLSLGPGLGGRRYDQFESMAKLFDPDFDKKSITDYGCNCPELGDRPLSDPGKGQPVDELDTVCQKFKQCAKCAKEEFGESCISEMIRYGLRGRKCTDAAGTCARALCECDLSFAEALSFVDKETNQDQYGFVSDFNSDEQCVRQASGGGEKACCWNGESAFKLYNIDSKQCCPNGIPKPFGRSCDDPDAGNGGTMPY</sequence>
<keyword evidence="4" id="KW-1185">Reference proteome</keyword>
<dbReference type="Pfam" id="PF00068">
    <property type="entry name" value="Phospholip_A2_1"/>
    <property type="match status" value="1"/>
</dbReference>
<comment type="similarity">
    <text evidence="1">Belongs to the phospholipase A2 family.</text>
</comment>
<dbReference type="Proteomes" id="UP001158576">
    <property type="component" value="Chromosome XSR"/>
</dbReference>
<feature type="domain" description="Phospholipase A2-like central" evidence="2">
    <location>
        <begin position="41"/>
        <end position="164"/>
    </location>
</feature>
<evidence type="ECO:0000313" key="3">
    <source>
        <dbReference type="EMBL" id="CAG5098148.1"/>
    </source>
</evidence>
<dbReference type="EMBL" id="OU015569">
    <property type="protein sequence ID" value="CAG5098148.1"/>
    <property type="molecule type" value="Genomic_DNA"/>
</dbReference>
<dbReference type="SMART" id="SM00085">
    <property type="entry name" value="PA2c"/>
    <property type="match status" value="1"/>
</dbReference>
<gene>
    <name evidence="3" type="ORF">OKIOD_LOCUS6967</name>
</gene>
<dbReference type="InterPro" id="IPR016090">
    <property type="entry name" value="PLA2-like_dom"/>
</dbReference>
<accession>A0ABN7SGY1</accession>
<evidence type="ECO:0000256" key="1">
    <source>
        <dbReference type="RuleBase" id="RU003654"/>
    </source>
</evidence>
<dbReference type="Gene3D" id="1.20.90.10">
    <property type="entry name" value="Phospholipase A2 domain"/>
    <property type="match status" value="1"/>
</dbReference>
<evidence type="ECO:0000313" key="4">
    <source>
        <dbReference type="Proteomes" id="UP001158576"/>
    </source>
</evidence>
<evidence type="ECO:0000259" key="2">
    <source>
        <dbReference type="SMART" id="SM00085"/>
    </source>
</evidence>
<protein>
    <submittedName>
        <fullName evidence="3">Oidioi.mRNA.OKI2018_I69.XSR.g15409.t1.cds</fullName>
    </submittedName>
</protein>